<evidence type="ECO:0000313" key="3">
    <source>
        <dbReference type="Proteomes" id="UP000494256"/>
    </source>
</evidence>
<comment type="caution">
    <text evidence="2">The sequence shown here is derived from an EMBL/GenBank/DDBJ whole genome shotgun (WGS) entry which is preliminary data.</text>
</comment>
<sequence length="197" mass="23086">MAEAKTYNLRLRQTERVLSARQGAKLTARYDAEMCCTTIAFTAVPSTSQYVVQAVEHMSTSTNQQIRPDLNIPDTPRKQRLKKRIIHLEDIAKRRRLRCNALYASRRRLKKKVKDVSRMLSELKDKRLINQGEVNLLEDCNVSAAALIKRMVKKKQYSPELRKFALTLYFYSPKAYSYIRSTFNTRLPHPSTLRKWY</sequence>
<dbReference type="AlphaFoldDB" id="A0A8S1A1I7"/>
<feature type="domain" description="THAP9-like helix-turn-helix" evidence="1">
    <location>
        <begin position="122"/>
        <end position="196"/>
    </location>
</feature>
<organism evidence="2 3">
    <name type="scientific">Arctia plantaginis</name>
    <name type="common">Wood tiger moth</name>
    <name type="synonym">Phalaena plantaginis</name>
    <dbReference type="NCBI Taxonomy" id="874455"/>
    <lineage>
        <taxon>Eukaryota</taxon>
        <taxon>Metazoa</taxon>
        <taxon>Ecdysozoa</taxon>
        <taxon>Arthropoda</taxon>
        <taxon>Hexapoda</taxon>
        <taxon>Insecta</taxon>
        <taxon>Pterygota</taxon>
        <taxon>Neoptera</taxon>
        <taxon>Endopterygota</taxon>
        <taxon>Lepidoptera</taxon>
        <taxon>Glossata</taxon>
        <taxon>Ditrysia</taxon>
        <taxon>Noctuoidea</taxon>
        <taxon>Erebidae</taxon>
        <taxon>Arctiinae</taxon>
        <taxon>Arctia</taxon>
    </lineage>
</organism>
<evidence type="ECO:0000313" key="2">
    <source>
        <dbReference type="EMBL" id="CAB3241886.1"/>
    </source>
</evidence>
<evidence type="ECO:0000259" key="1">
    <source>
        <dbReference type="Pfam" id="PF12017"/>
    </source>
</evidence>
<accession>A0A8S1A1I7</accession>
<reference evidence="2 3" key="1">
    <citation type="submission" date="2020-04" db="EMBL/GenBank/DDBJ databases">
        <authorList>
            <person name="Wallbank WR R."/>
            <person name="Pardo Diaz C."/>
            <person name="Kozak K."/>
            <person name="Martin S."/>
            <person name="Jiggins C."/>
            <person name="Moest M."/>
            <person name="Warren A I."/>
            <person name="Byers J.R.P. K."/>
            <person name="Montejo-Kovacevich G."/>
            <person name="Yen C E."/>
        </authorList>
    </citation>
    <scope>NUCLEOTIDE SEQUENCE [LARGE SCALE GENOMIC DNA]</scope>
</reference>
<proteinExistence type="predicted"/>
<gene>
    <name evidence="2" type="ORF">APLA_LOCUS9658</name>
</gene>
<dbReference type="EMBL" id="CADEBD010000311">
    <property type="protein sequence ID" value="CAB3241886.1"/>
    <property type="molecule type" value="Genomic_DNA"/>
</dbReference>
<name>A0A8S1A1I7_ARCPL</name>
<protein>
    <recommendedName>
        <fullName evidence="1">THAP9-like helix-turn-helix domain-containing protein</fullName>
    </recommendedName>
</protein>
<dbReference type="Pfam" id="PF12017">
    <property type="entry name" value="Tnp_P_element"/>
    <property type="match status" value="1"/>
</dbReference>
<dbReference type="OrthoDB" id="432685at2759"/>
<dbReference type="InterPro" id="IPR021896">
    <property type="entry name" value="THAP9-like_HTH"/>
</dbReference>
<dbReference type="Proteomes" id="UP000494256">
    <property type="component" value="Unassembled WGS sequence"/>
</dbReference>